<dbReference type="OrthoDB" id="369216at2"/>
<dbReference type="EMBL" id="BMLP01000008">
    <property type="protein sequence ID" value="GGO37237.1"/>
    <property type="molecule type" value="Genomic_DNA"/>
</dbReference>
<name>A0A917YPU8_9RHOB</name>
<evidence type="ECO:0000313" key="3">
    <source>
        <dbReference type="Proteomes" id="UP000598196"/>
    </source>
</evidence>
<accession>A0A917YPU8</accession>
<dbReference type="Proteomes" id="UP000598196">
    <property type="component" value="Unassembled WGS sequence"/>
</dbReference>
<dbReference type="InterPro" id="IPR014982">
    <property type="entry name" value="GSCFA"/>
</dbReference>
<feature type="domain" description="GSCFA" evidence="1">
    <location>
        <begin position="42"/>
        <end position="309"/>
    </location>
</feature>
<comment type="caution">
    <text evidence="2">The sequence shown here is derived from an EMBL/GenBank/DDBJ whole genome shotgun (WGS) entry which is preliminary data.</text>
</comment>
<dbReference type="Pfam" id="PF08885">
    <property type="entry name" value="GSCFA"/>
    <property type="match status" value="1"/>
</dbReference>
<organism evidence="2 3">
    <name type="scientific">Gemmobacter aquaticus</name>
    <dbReference type="NCBI Taxonomy" id="490185"/>
    <lineage>
        <taxon>Bacteria</taxon>
        <taxon>Pseudomonadati</taxon>
        <taxon>Pseudomonadota</taxon>
        <taxon>Alphaproteobacteria</taxon>
        <taxon>Rhodobacterales</taxon>
        <taxon>Paracoccaceae</taxon>
        <taxon>Gemmobacter</taxon>
    </lineage>
</organism>
<dbReference type="RefSeq" id="WP_146288043.1">
    <property type="nucleotide sequence ID" value="NZ_BMLP01000008.1"/>
</dbReference>
<dbReference type="AlphaFoldDB" id="A0A917YPU8"/>
<gene>
    <name evidence="2" type="ORF">GCM10010991_32600</name>
</gene>
<keyword evidence="3" id="KW-1185">Reference proteome</keyword>
<protein>
    <recommendedName>
        <fullName evidence="1">GSCFA domain-containing protein</fullName>
    </recommendedName>
</protein>
<proteinExistence type="predicted"/>
<evidence type="ECO:0000313" key="2">
    <source>
        <dbReference type="EMBL" id="GGO37237.1"/>
    </source>
</evidence>
<sequence>MTQNPYSSLPDSAFWRTGAALADPMDIRGLWHPKADIAKTTRIVTAGSCFAQHIGRAFRERGYAWFDAEAAPGTPEVQRAFHYGTFSFRTGNIYTTQMLLQWVRWATGLSPVPDLFWQEGERFFDPFRPAVEPGGFASLMEARASRQATLAAIRQAIRRGQLFVFTLGLTECWRDAETGLEYAVCPGTVAGRFDTDRHRFHNMTYPEVMTALKKAITILRRINRNMRFLLTVSPVPLTATAGGQHVITATTHSKSVLRAVAGEMAAQHDYVDYFPSYEIITSPVFGGRFYAANRRSVEPEGVDHVMRCFFHDLDTAFGRVPAAAPPRPAIAPNAEEDAPDPAAELRCEEEMLAAFQTRT</sequence>
<evidence type="ECO:0000259" key="1">
    <source>
        <dbReference type="Pfam" id="PF08885"/>
    </source>
</evidence>
<reference evidence="2 3" key="1">
    <citation type="journal article" date="2014" name="Int. J. Syst. Evol. Microbiol.">
        <title>Complete genome sequence of Corynebacterium casei LMG S-19264T (=DSM 44701T), isolated from a smear-ripened cheese.</title>
        <authorList>
            <consortium name="US DOE Joint Genome Institute (JGI-PGF)"/>
            <person name="Walter F."/>
            <person name="Albersmeier A."/>
            <person name="Kalinowski J."/>
            <person name="Ruckert C."/>
        </authorList>
    </citation>
    <scope>NUCLEOTIDE SEQUENCE [LARGE SCALE GENOMIC DNA]</scope>
    <source>
        <strain evidence="2 3">CGMCC 1.7029</strain>
    </source>
</reference>